<organism evidence="1 2">
    <name type="scientific">Microbacterium istanbulense</name>
    <dbReference type="NCBI Taxonomy" id="3122049"/>
    <lineage>
        <taxon>Bacteria</taxon>
        <taxon>Bacillati</taxon>
        <taxon>Actinomycetota</taxon>
        <taxon>Actinomycetes</taxon>
        <taxon>Micrococcales</taxon>
        <taxon>Microbacteriaceae</taxon>
        <taxon>Microbacterium</taxon>
    </lineage>
</organism>
<dbReference type="EMBL" id="JBBDGN010000003">
    <property type="protein sequence ID" value="MEJ1091002.1"/>
    <property type="molecule type" value="Genomic_DNA"/>
</dbReference>
<sequence>MTESQTPQTTDALAAVPGLQLLGADAQAGMCVGGFCVMPGQSSTGSAPEKDASED</sequence>
<evidence type="ECO:0000313" key="1">
    <source>
        <dbReference type="EMBL" id="MEJ1091002.1"/>
    </source>
</evidence>
<dbReference type="Proteomes" id="UP001366085">
    <property type="component" value="Unassembled WGS sequence"/>
</dbReference>
<keyword evidence="2" id="KW-1185">Reference proteome</keyword>
<comment type="caution">
    <text evidence="1">The sequence shown here is derived from an EMBL/GenBank/DDBJ whole genome shotgun (WGS) entry which is preliminary data.</text>
</comment>
<dbReference type="RefSeq" id="WP_337318117.1">
    <property type="nucleotide sequence ID" value="NZ_JBBDGN010000003.1"/>
</dbReference>
<name>A0ABU8LL16_9MICO</name>
<gene>
    <name evidence="1" type="ORF">WDU93_04785</name>
</gene>
<proteinExistence type="predicted"/>
<protein>
    <submittedName>
        <fullName evidence="1">Uncharacterized protein</fullName>
    </submittedName>
</protein>
<reference evidence="1 2" key="1">
    <citation type="submission" date="2024-02" db="EMBL/GenBank/DDBJ databases">
        <authorList>
            <person name="Saticioglu I.B."/>
        </authorList>
    </citation>
    <scope>NUCLEOTIDE SEQUENCE [LARGE SCALE GENOMIC DNA]</scope>
    <source>
        <strain evidence="1 2">Mu-43</strain>
    </source>
</reference>
<evidence type="ECO:0000313" key="2">
    <source>
        <dbReference type="Proteomes" id="UP001366085"/>
    </source>
</evidence>
<accession>A0ABU8LL16</accession>